<name>A0ABT6FP50_9FLAO</name>
<comment type="similarity">
    <text evidence="1">Belongs to the peptidase S66 family.</text>
</comment>
<keyword evidence="5" id="KW-0720">Serine protease</keyword>
<dbReference type="PANTHER" id="PTHR30237">
    <property type="entry name" value="MURAMOYLTETRAPEPTIDE CARBOXYPEPTIDASE"/>
    <property type="match status" value="1"/>
</dbReference>
<dbReference type="InterPro" id="IPR029062">
    <property type="entry name" value="Class_I_gatase-like"/>
</dbReference>
<dbReference type="CDD" id="cd07025">
    <property type="entry name" value="Peptidase_S66"/>
    <property type="match status" value="1"/>
</dbReference>
<dbReference type="SUPFAM" id="SSF52317">
    <property type="entry name" value="Class I glutamine amidotransferase-like"/>
    <property type="match status" value="1"/>
</dbReference>
<evidence type="ECO:0000256" key="2">
    <source>
        <dbReference type="ARBA" id="ARBA00022645"/>
    </source>
</evidence>
<feature type="domain" description="LD-carboxypeptidase N-terminal" evidence="6">
    <location>
        <begin position="53"/>
        <end position="169"/>
    </location>
</feature>
<dbReference type="SUPFAM" id="SSF141986">
    <property type="entry name" value="LD-carboxypeptidase A C-terminal domain-like"/>
    <property type="match status" value="1"/>
</dbReference>
<accession>A0ABT6FP50</accession>
<dbReference type="PIRSF" id="PIRSF028757">
    <property type="entry name" value="LD-carboxypeptidase"/>
    <property type="match status" value="1"/>
</dbReference>
<organism evidence="8 9">
    <name type="scientific">Galbibacter pacificus</name>
    <dbReference type="NCBI Taxonomy" id="2996052"/>
    <lineage>
        <taxon>Bacteria</taxon>
        <taxon>Pseudomonadati</taxon>
        <taxon>Bacteroidota</taxon>
        <taxon>Flavobacteriia</taxon>
        <taxon>Flavobacteriales</taxon>
        <taxon>Flavobacteriaceae</taxon>
        <taxon>Galbibacter</taxon>
    </lineage>
</organism>
<dbReference type="RefSeq" id="WP_277898771.1">
    <property type="nucleotide sequence ID" value="NZ_JAPMUA010000001.1"/>
</dbReference>
<dbReference type="Pfam" id="PF02016">
    <property type="entry name" value="Peptidase_S66"/>
    <property type="match status" value="1"/>
</dbReference>
<protein>
    <submittedName>
        <fullName evidence="8">LD-carboxypeptidase</fullName>
    </submittedName>
</protein>
<reference evidence="8" key="1">
    <citation type="submission" date="2022-11" db="EMBL/GenBank/DDBJ databases">
        <title>High-quality draft genome sequence of Galbibacter sp. strain CMA-7.</title>
        <authorList>
            <person name="Wei L."/>
            <person name="Dong C."/>
            <person name="Shao Z."/>
        </authorList>
    </citation>
    <scope>NUCLEOTIDE SEQUENCE</scope>
    <source>
        <strain evidence="8">CMA-7</strain>
    </source>
</reference>
<evidence type="ECO:0000313" key="8">
    <source>
        <dbReference type="EMBL" id="MDG3585041.1"/>
    </source>
</evidence>
<dbReference type="Gene3D" id="3.50.30.60">
    <property type="entry name" value="LD-carboxypeptidase A C-terminal domain-like"/>
    <property type="match status" value="1"/>
</dbReference>
<keyword evidence="2" id="KW-0121">Carboxypeptidase</keyword>
<dbReference type="InterPro" id="IPR027478">
    <property type="entry name" value="LdcA_N"/>
</dbReference>
<dbReference type="InterPro" id="IPR027461">
    <property type="entry name" value="Carboxypeptidase_A_C_sf"/>
</dbReference>
<dbReference type="InterPro" id="IPR040449">
    <property type="entry name" value="Peptidase_S66_N"/>
</dbReference>
<dbReference type="EMBL" id="JAPMUA010000001">
    <property type="protein sequence ID" value="MDG3585041.1"/>
    <property type="molecule type" value="Genomic_DNA"/>
</dbReference>
<keyword evidence="4" id="KW-0378">Hydrolase</keyword>
<proteinExistence type="inferred from homology"/>
<keyword evidence="9" id="KW-1185">Reference proteome</keyword>
<evidence type="ECO:0000259" key="6">
    <source>
        <dbReference type="Pfam" id="PF02016"/>
    </source>
</evidence>
<dbReference type="InterPro" id="IPR040921">
    <property type="entry name" value="Peptidase_S66C"/>
</dbReference>
<dbReference type="PANTHER" id="PTHR30237:SF2">
    <property type="entry name" value="MUREIN TETRAPEPTIDE CARBOXYPEPTIDASE"/>
    <property type="match status" value="1"/>
</dbReference>
<gene>
    <name evidence="8" type="ORF">OSR52_04100</name>
</gene>
<dbReference type="Gene3D" id="3.40.50.10740">
    <property type="entry name" value="Class I glutamine amidotransferase-like"/>
    <property type="match status" value="1"/>
</dbReference>
<sequence length="355" mass="39064">MNRRKFIARGVQVSALTAVPMGTAISQQIPETLQKAQEDTIILPKKLKKGDTVGLIAPGYALSSDALQNAITNVKTMGFVPYHTPRIEGNFGYLSNTDEARVADLHEMFLNPDIDGIVCARGGYGCTRILNQINFEHIRQNPKVLVGFSDITALVNAIYQQTGLVTFHGPVGTTLDNEFNRSHLEDIICHANNSIALTPETYSSQTVADDATFEQYVINSGKATGKLVGGNLSLLSAMTGTEFDIDYTDKIVFIEDIDEDPYRIDRMLTQLLDSKTFKNARGIVLGVFKGCNEPKRVSFSLREVILDRIKPLNIPSIYGFSIGHIKKHLTIPVGIEATLDTKNFNLQLLENSVAS</sequence>
<evidence type="ECO:0000259" key="7">
    <source>
        <dbReference type="Pfam" id="PF17676"/>
    </source>
</evidence>
<evidence type="ECO:0000256" key="4">
    <source>
        <dbReference type="ARBA" id="ARBA00022801"/>
    </source>
</evidence>
<dbReference type="Pfam" id="PF17676">
    <property type="entry name" value="Peptidase_S66C"/>
    <property type="match status" value="1"/>
</dbReference>
<evidence type="ECO:0000313" key="9">
    <source>
        <dbReference type="Proteomes" id="UP001153642"/>
    </source>
</evidence>
<keyword evidence="3" id="KW-0645">Protease</keyword>
<dbReference type="InterPro" id="IPR003507">
    <property type="entry name" value="S66_fam"/>
</dbReference>
<feature type="domain" description="LD-carboxypeptidase C-terminal" evidence="7">
    <location>
        <begin position="224"/>
        <end position="339"/>
    </location>
</feature>
<evidence type="ECO:0000256" key="1">
    <source>
        <dbReference type="ARBA" id="ARBA00010233"/>
    </source>
</evidence>
<comment type="caution">
    <text evidence="8">The sequence shown here is derived from an EMBL/GenBank/DDBJ whole genome shotgun (WGS) entry which is preliminary data.</text>
</comment>
<evidence type="ECO:0000256" key="3">
    <source>
        <dbReference type="ARBA" id="ARBA00022670"/>
    </source>
</evidence>
<dbReference type="Proteomes" id="UP001153642">
    <property type="component" value="Unassembled WGS sequence"/>
</dbReference>
<evidence type="ECO:0000256" key="5">
    <source>
        <dbReference type="ARBA" id="ARBA00022825"/>
    </source>
</evidence>